<dbReference type="EMBL" id="SPMY01000049">
    <property type="protein sequence ID" value="NMQ29248.1"/>
    <property type="molecule type" value="Genomic_DNA"/>
</dbReference>
<gene>
    <name evidence="1" type="ORF">E4Q23_16660</name>
</gene>
<dbReference type="RefSeq" id="WP_169067705.1">
    <property type="nucleotide sequence ID" value="NZ_SPMY01000049.1"/>
</dbReference>
<name>A0ABX1U0H0_9PROT</name>
<keyword evidence="2" id="KW-1185">Reference proteome</keyword>
<protein>
    <recommendedName>
        <fullName evidence="3">Mobile element protein</fullName>
    </recommendedName>
</protein>
<sequence>MLMVIDAIFVIGNVPDPDEENEENEMTELRQRMNDAMLLRGLADCTRESYIARSADGVRS</sequence>
<comment type="caution">
    <text evidence="1">The sequence shown here is derived from an EMBL/GenBank/DDBJ whole genome shotgun (WGS) entry which is preliminary data.</text>
</comment>
<evidence type="ECO:0000313" key="1">
    <source>
        <dbReference type="EMBL" id="NMQ29248.1"/>
    </source>
</evidence>
<accession>A0ABX1U0H0</accession>
<organism evidence="1 2">
    <name type="scientific">Candidatus Accumulibacter phosphatis</name>
    <dbReference type="NCBI Taxonomy" id="327160"/>
    <lineage>
        <taxon>Bacteria</taxon>
        <taxon>Pseudomonadati</taxon>
        <taxon>Pseudomonadota</taxon>
        <taxon>Betaproteobacteria</taxon>
        <taxon>Candidatus Accumulibacter</taxon>
    </lineage>
</organism>
<reference evidence="1 2" key="1">
    <citation type="submission" date="2019-03" db="EMBL/GenBank/DDBJ databases">
        <title>Metabolic reconstructions from genomes of highly enriched 'Candidatus Accumulibacter' and 'Candidatus Competibacter' bioreactor populations.</title>
        <authorList>
            <person name="Annavajhala M.K."/>
            <person name="Welles L."/>
            <person name="Abbas B."/>
            <person name="Sorokin D."/>
            <person name="Park H."/>
            <person name="Van Loosdrecht M."/>
            <person name="Chandran K."/>
        </authorList>
    </citation>
    <scope>NUCLEOTIDE SEQUENCE [LARGE SCALE GENOMIC DNA]</scope>
    <source>
        <strain evidence="1 2">SBR_S</strain>
    </source>
</reference>
<proteinExistence type="predicted"/>
<evidence type="ECO:0008006" key="3">
    <source>
        <dbReference type="Google" id="ProtNLM"/>
    </source>
</evidence>
<dbReference type="Proteomes" id="UP000749010">
    <property type="component" value="Unassembled WGS sequence"/>
</dbReference>
<evidence type="ECO:0000313" key="2">
    <source>
        <dbReference type="Proteomes" id="UP000749010"/>
    </source>
</evidence>